<dbReference type="EMBL" id="BMAT01011922">
    <property type="protein sequence ID" value="GFR81979.1"/>
    <property type="molecule type" value="Genomic_DNA"/>
</dbReference>
<organism evidence="1 2">
    <name type="scientific">Elysia marginata</name>
    <dbReference type="NCBI Taxonomy" id="1093978"/>
    <lineage>
        <taxon>Eukaryota</taxon>
        <taxon>Metazoa</taxon>
        <taxon>Spiralia</taxon>
        <taxon>Lophotrochozoa</taxon>
        <taxon>Mollusca</taxon>
        <taxon>Gastropoda</taxon>
        <taxon>Heterobranchia</taxon>
        <taxon>Euthyneura</taxon>
        <taxon>Panpulmonata</taxon>
        <taxon>Sacoglossa</taxon>
        <taxon>Placobranchoidea</taxon>
        <taxon>Plakobranchidae</taxon>
        <taxon>Elysia</taxon>
    </lineage>
</organism>
<sequence>MPGGLTVSVSQSSAVEPTLPMVFLCYTLTSSARKVCINSESRPKGNLSMAVIQRKLAWFCHMARLNVSAKTTMQGTIEGGRICGG</sequence>
<evidence type="ECO:0000313" key="2">
    <source>
        <dbReference type="Proteomes" id="UP000762676"/>
    </source>
</evidence>
<name>A0AAV4G911_9GAST</name>
<evidence type="ECO:0000313" key="1">
    <source>
        <dbReference type="EMBL" id="GFR81979.1"/>
    </source>
</evidence>
<keyword evidence="2" id="KW-1185">Reference proteome</keyword>
<gene>
    <name evidence="1" type="ORF">ElyMa_005938400</name>
</gene>
<proteinExistence type="predicted"/>
<accession>A0AAV4G911</accession>
<reference evidence="1 2" key="1">
    <citation type="journal article" date="2021" name="Elife">
        <title>Chloroplast acquisition without the gene transfer in kleptoplastic sea slugs, Plakobranchus ocellatus.</title>
        <authorList>
            <person name="Maeda T."/>
            <person name="Takahashi S."/>
            <person name="Yoshida T."/>
            <person name="Shimamura S."/>
            <person name="Takaki Y."/>
            <person name="Nagai Y."/>
            <person name="Toyoda A."/>
            <person name="Suzuki Y."/>
            <person name="Arimoto A."/>
            <person name="Ishii H."/>
            <person name="Satoh N."/>
            <person name="Nishiyama T."/>
            <person name="Hasebe M."/>
            <person name="Maruyama T."/>
            <person name="Minagawa J."/>
            <person name="Obokata J."/>
            <person name="Shigenobu S."/>
        </authorList>
    </citation>
    <scope>NUCLEOTIDE SEQUENCE [LARGE SCALE GENOMIC DNA]</scope>
</reference>
<comment type="caution">
    <text evidence="1">The sequence shown here is derived from an EMBL/GenBank/DDBJ whole genome shotgun (WGS) entry which is preliminary data.</text>
</comment>
<dbReference type="Proteomes" id="UP000762676">
    <property type="component" value="Unassembled WGS sequence"/>
</dbReference>
<dbReference type="AlphaFoldDB" id="A0AAV4G911"/>
<protein>
    <submittedName>
        <fullName evidence="1">Uncharacterized protein</fullName>
    </submittedName>
</protein>